<keyword evidence="4" id="KW-0067">ATP-binding</keyword>
<feature type="domain" description="Methionyl/Leucyl tRNA synthetase" evidence="7">
    <location>
        <begin position="6"/>
        <end position="148"/>
    </location>
</feature>
<dbReference type="InterPro" id="IPR033911">
    <property type="entry name" value="MetRS_core"/>
</dbReference>
<evidence type="ECO:0000256" key="6">
    <source>
        <dbReference type="ARBA" id="ARBA00023146"/>
    </source>
</evidence>
<name>A0A382HPN9_9ZZZZ</name>
<accession>A0A382HPN9</accession>
<dbReference type="GO" id="GO:0006431">
    <property type="term" value="P:methionyl-tRNA aminoacylation"/>
    <property type="evidence" value="ECO:0007669"/>
    <property type="project" value="InterPro"/>
</dbReference>
<dbReference type="InterPro" id="IPR014758">
    <property type="entry name" value="Met-tRNA_synth"/>
</dbReference>
<dbReference type="SUPFAM" id="SSF47323">
    <property type="entry name" value="Anticodon-binding domain of a subclass of class I aminoacyl-tRNA synthetases"/>
    <property type="match status" value="1"/>
</dbReference>
<feature type="non-terminal residue" evidence="8">
    <location>
        <position position="419"/>
    </location>
</feature>
<dbReference type="InterPro" id="IPR023457">
    <property type="entry name" value="Met-tRNA_synth_2"/>
</dbReference>
<dbReference type="PANTHER" id="PTHR43326:SF1">
    <property type="entry name" value="METHIONINE--TRNA LIGASE, MITOCHONDRIAL"/>
    <property type="match status" value="1"/>
</dbReference>
<evidence type="ECO:0000256" key="2">
    <source>
        <dbReference type="ARBA" id="ARBA00022598"/>
    </source>
</evidence>
<dbReference type="InterPro" id="IPR015413">
    <property type="entry name" value="Methionyl/Leucyl_tRNA_Synth"/>
</dbReference>
<gene>
    <name evidence="8" type="ORF">METZ01_LOCUS241936</name>
</gene>
<dbReference type="FunFam" id="2.170.220.10:FF:000003">
    <property type="entry name" value="Methionine--tRNA ligase"/>
    <property type="match status" value="1"/>
</dbReference>
<dbReference type="Gene3D" id="2.170.220.10">
    <property type="match status" value="1"/>
</dbReference>
<evidence type="ECO:0000256" key="4">
    <source>
        <dbReference type="ARBA" id="ARBA00022840"/>
    </source>
</evidence>
<dbReference type="Gene3D" id="1.10.730.10">
    <property type="entry name" value="Isoleucyl-tRNA Synthetase, Domain 1"/>
    <property type="match status" value="1"/>
</dbReference>
<dbReference type="EMBL" id="UINC01062450">
    <property type="protein sequence ID" value="SVB89082.1"/>
    <property type="molecule type" value="Genomic_DNA"/>
</dbReference>
<dbReference type="Gene3D" id="3.40.50.620">
    <property type="entry name" value="HUPs"/>
    <property type="match status" value="1"/>
</dbReference>
<dbReference type="PRINTS" id="PR01041">
    <property type="entry name" value="TRNASYNTHMET"/>
</dbReference>
<evidence type="ECO:0000313" key="8">
    <source>
        <dbReference type="EMBL" id="SVB89082.1"/>
    </source>
</evidence>
<dbReference type="PANTHER" id="PTHR43326">
    <property type="entry name" value="METHIONYL-TRNA SYNTHETASE"/>
    <property type="match status" value="1"/>
</dbReference>
<dbReference type="GO" id="GO:0005524">
    <property type="term" value="F:ATP binding"/>
    <property type="evidence" value="ECO:0007669"/>
    <property type="project" value="UniProtKB-KW"/>
</dbReference>
<dbReference type="AlphaFoldDB" id="A0A382HPN9"/>
<dbReference type="SUPFAM" id="SSF52374">
    <property type="entry name" value="Nucleotidylyl transferase"/>
    <property type="match status" value="1"/>
</dbReference>
<keyword evidence="2" id="KW-0436">Ligase</keyword>
<dbReference type="Pfam" id="PF09334">
    <property type="entry name" value="tRNA-synt_1g"/>
    <property type="match status" value="2"/>
</dbReference>
<dbReference type="EC" id="6.1.1.10" evidence="1"/>
<evidence type="ECO:0000256" key="5">
    <source>
        <dbReference type="ARBA" id="ARBA00022917"/>
    </source>
</evidence>
<keyword evidence="5" id="KW-0648">Protein biosynthesis</keyword>
<dbReference type="GO" id="GO:0004825">
    <property type="term" value="F:methionine-tRNA ligase activity"/>
    <property type="evidence" value="ECO:0007669"/>
    <property type="project" value="UniProtKB-EC"/>
</dbReference>
<proteinExistence type="predicted"/>
<evidence type="ECO:0000259" key="7">
    <source>
        <dbReference type="Pfam" id="PF09334"/>
    </source>
</evidence>
<dbReference type="InterPro" id="IPR014729">
    <property type="entry name" value="Rossmann-like_a/b/a_fold"/>
</dbReference>
<dbReference type="NCBIfam" id="TIGR00398">
    <property type="entry name" value="metG"/>
    <property type="match status" value="1"/>
</dbReference>
<keyword evidence="3" id="KW-0547">Nucleotide-binding</keyword>
<sequence>MSDPFYITTPIYYVNSHPHIGHAYTTIVTDVFVRFRKFFGEDTYFLTGTDEHGQKIAESAQSANLSPQEFVDRMAGEFRDMWPHLHIEQDQFIRTTDASHKHAVQAILQKIYDQGEIYLKDYEGLYCVGCERFLDEDELTGEGNCPDHQKPPQVHHEKNYFFRMSAYQEWLIRLLEENQEMVQPSRYRNELLSFLNVPLQDLCISRPKSRLEWGIDLPFDGDFVTYVWFDALLNYVTALGWPEDTRYERYWKHCHHVIGKDILKTHGIYWPCMLKAAGLPIFTKLAVHGHWVVEGSKMSKSLGNVVNPLEMKDLIGVDGLRYFLLREMSYGEDANFTEDLVFARYHGELSNNFGNLLNRSISMSRRNFENSVPPRGEQGELELELYRLFQEETQNLKELMQQFQPHRALERIAMMSSSV</sequence>
<dbReference type="InterPro" id="IPR009080">
    <property type="entry name" value="tRNAsynth_Ia_anticodon-bd"/>
</dbReference>
<feature type="domain" description="Methionyl/Leucyl tRNA synthetase" evidence="7">
    <location>
        <begin position="150"/>
        <end position="360"/>
    </location>
</feature>
<protein>
    <recommendedName>
        <fullName evidence="1">methionine--tRNA ligase</fullName>
        <ecNumber evidence="1">6.1.1.10</ecNumber>
    </recommendedName>
</protein>
<reference evidence="8" key="1">
    <citation type="submission" date="2018-05" db="EMBL/GenBank/DDBJ databases">
        <authorList>
            <person name="Lanie J.A."/>
            <person name="Ng W.-L."/>
            <person name="Kazmierczak K.M."/>
            <person name="Andrzejewski T.M."/>
            <person name="Davidsen T.M."/>
            <person name="Wayne K.J."/>
            <person name="Tettelin H."/>
            <person name="Glass J.I."/>
            <person name="Rusch D."/>
            <person name="Podicherti R."/>
            <person name="Tsui H.-C.T."/>
            <person name="Winkler M.E."/>
        </authorList>
    </citation>
    <scope>NUCLEOTIDE SEQUENCE</scope>
</reference>
<evidence type="ECO:0000256" key="1">
    <source>
        <dbReference type="ARBA" id="ARBA00012838"/>
    </source>
</evidence>
<keyword evidence="6" id="KW-0030">Aminoacyl-tRNA synthetase</keyword>
<organism evidence="8">
    <name type="scientific">marine metagenome</name>
    <dbReference type="NCBI Taxonomy" id="408172"/>
    <lineage>
        <taxon>unclassified sequences</taxon>
        <taxon>metagenomes</taxon>
        <taxon>ecological metagenomes</taxon>
    </lineage>
</organism>
<dbReference type="CDD" id="cd00814">
    <property type="entry name" value="MetRS_core"/>
    <property type="match status" value="1"/>
</dbReference>
<evidence type="ECO:0000256" key="3">
    <source>
        <dbReference type="ARBA" id="ARBA00022741"/>
    </source>
</evidence>